<feature type="compositionally biased region" description="Polar residues" evidence="4">
    <location>
        <begin position="564"/>
        <end position="586"/>
    </location>
</feature>
<feature type="region of interest" description="Disordered" evidence="4">
    <location>
        <begin position="1"/>
        <end position="31"/>
    </location>
</feature>
<dbReference type="SMART" id="SM00320">
    <property type="entry name" value="WD40"/>
    <property type="match status" value="3"/>
</dbReference>
<feature type="compositionally biased region" description="Polar residues" evidence="4">
    <location>
        <begin position="1"/>
        <end position="23"/>
    </location>
</feature>
<evidence type="ECO:0000313" key="6">
    <source>
        <dbReference type="Proteomes" id="UP000780801"/>
    </source>
</evidence>
<gene>
    <name evidence="5" type="ORF">BGW38_010051</name>
</gene>
<evidence type="ECO:0000256" key="1">
    <source>
        <dbReference type="ARBA" id="ARBA00022574"/>
    </source>
</evidence>
<dbReference type="SUPFAM" id="SSF50978">
    <property type="entry name" value="WD40 repeat-like"/>
    <property type="match status" value="1"/>
</dbReference>
<protein>
    <submittedName>
        <fullName evidence="5">Uncharacterized protein</fullName>
    </submittedName>
</protein>
<dbReference type="InterPro" id="IPR015943">
    <property type="entry name" value="WD40/YVTN_repeat-like_dom_sf"/>
</dbReference>
<dbReference type="Gene3D" id="2.130.10.10">
    <property type="entry name" value="YVTN repeat-like/Quinoprotein amine dehydrogenase"/>
    <property type="match status" value="1"/>
</dbReference>
<keyword evidence="6" id="KW-1185">Reference proteome</keyword>
<feature type="region of interest" description="Disordered" evidence="4">
    <location>
        <begin position="554"/>
        <end position="599"/>
    </location>
</feature>
<evidence type="ECO:0000256" key="4">
    <source>
        <dbReference type="SAM" id="MobiDB-lite"/>
    </source>
</evidence>
<keyword evidence="2" id="KW-0677">Repeat</keyword>
<proteinExistence type="predicted"/>
<evidence type="ECO:0000256" key="2">
    <source>
        <dbReference type="ARBA" id="ARBA00022737"/>
    </source>
</evidence>
<dbReference type="Proteomes" id="UP000780801">
    <property type="component" value="Unassembled WGS sequence"/>
</dbReference>
<comment type="caution">
    <text evidence="5">The sequence shown here is derived from an EMBL/GenBank/DDBJ whole genome shotgun (WGS) entry which is preliminary data.</text>
</comment>
<accession>A0A9P6KIC1</accession>
<dbReference type="PANTHER" id="PTHR22847:SF637">
    <property type="entry name" value="WD REPEAT DOMAIN 5B"/>
    <property type="match status" value="1"/>
</dbReference>
<name>A0A9P6KIC1_9FUNG</name>
<dbReference type="GO" id="GO:1990234">
    <property type="term" value="C:transferase complex"/>
    <property type="evidence" value="ECO:0007669"/>
    <property type="project" value="UniProtKB-ARBA"/>
</dbReference>
<dbReference type="PROSITE" id="PS50082">
    <property type="entry name" value="WD_REPEATS_2"/>
    <property type="match status" value="1"/>
</dbReference>
<feature type="repeat" description="WD" evidence="3">
    <location>
        <begin position="250"/>
        <end position="265"/>
    </location>
</feature>
<dbReference type="InterPro" id="IPR001680">
    <property type="entry name" value="WD40_rpt"/>
</dbReference>
<dbReference type="EMBL" id="JAABOA010000078">
    <property type="protein sequence ID" value="KAF9586061.1"/>
    <property type="molecule type" value="Genomic_DNA"/>
</dbReference>
<dbReference type="InterPro" id="IPR036322">
    <property type="entry name" value="WD40_repeat_dom_sf"/>
</dbReference>
<dbReference type="AlphaFoldDB" id="A0A9P6KIC1"/>
<dbReference type="PANTHER" id="PTHR22847">
    <property type="entry name" value="WD40 REPEAT PROTEIN"/>
    <property type="match status" value="1"/>
</dbReference>
<sequence length="650" mass="70663">MNPRTCSASQTLHDSLQSDLTNTHSRDRRESSCNKDTCITCIHKDWRLVYQVTSNWYHRRARGYSPLILPSLSTLTSIPAQSATSPESYSETILHQATKALLRKRTPVTVVGLQHEGSALTELSLISLKSVKLLRSNPHYRSSRISAPETTLNQTGGPLSQLQVGLPNIIAQDPLQHRDLSFVVGSAALNTDEESLATNTDVEPPAPMENASAGTFTTPMLTGPPPTIPTPTVVNSANDVTCHYSSMLHSFLVTGHMDGSVRLWDTSIREPDQHCIRHWRSSSRRRVLCVSMSSKVVVCGNSDSTLCVWDIDQNSSSATSLGTIHTASYTTLGSSSGHGDWVSGVEHICVGESLLACSMENSRSILVFSLATGSLVYEIPGMYQRSKICMTEFFLLTGGRTLIGHRDIKPIPSRPSHRHAQPAANTDIMSCSIDIWDLRTGQKLYSLVPEPSISSQEQYFGLLALATAQQESVQPVVKDQVAQPTLNFESLSANQKSSPRGASDTISAPLTLLDMAVTPDNTTLVVTVCEQYGGGREGVYAWDFTEPDMDALKDDSKKEETMVSVGSSGLHSNGKSLGHSAFSNGKATEDGSGPSPANAHFEDRRARLKSGLGLQCNGMIMQQVDSTATHQLHQARITGKVWIGWKEQSE</sequence>
<evidence type="ECO:0000256" key="3">
    <source>
        <dbReference type="PROSITE-ProRule" id="PRU00221"/>
    </source>
</evidence>
<evidence type="ECO:0000313" key="5">
    <source>
        <dbReference type="EMBL" id="KAF9586061.1"/>
    </source>
</evidence>
<keyword evidence="1 3" id="KW-0853">WD repeat</keyword>
<reference evidence="5" key="1">
    <citation type="journal article" date="2020" name="Fungal Divers.">
        <title>Resolving the Mortierellaceae phylogeny through synthesis of multi-gene phylogenetics and phylogenomics.</title>
        <authorList>
            <person name="Vandepol N."/>
            <person name="Liber J."/>
            <person name="Desiro A."/>
            <person name="Na H."/>
            <person name="Kennedy M."/>
            <person name="Barry K."/>
            <person name="Grigoriev I.V."/>
            <person name="Miller A.N."/>
            <person name="O'Donnell K."/>
            <person name="Stajich J.E."/>
            <person name="Bonito G."/>
        </authorList>
    </citation>
    <scope>NUCLEOTIDE SEQUENCE</scope>
    <source>
        <strain evidence="5">KOD1015</strain>
    </source>
</reference>
<dbReference type="OrthoDB" id="1602884at2759"/>
<organism evidence="5 6">
    <name type="scientific">Lunasporangiospora selenospora</name>
    <dbReference type="NCBI Taxonomy" id="979761"/>
    <lineage>
        <taxon>Eukaryota</taxon>
        <taxon>Fungi</taxon>
        <taxon>Fungi incertae sedis</taxon>
        <taxon>Mucoromycota</taxon>
        <taxon>Mortierellomycotina</taxon>
        <taxon>Mortierellomycetes</taxon>
        <taxon>Mortierellales</taxon>
        <taxon>Mortierellaceae</taxon>
        <taxon>Lunasporangiospora</taxon>
    </lineage>
</organism>